<dbReference type="InterPro" id="IPR030374">
    <property type="entry name" value="PABS"/>
</dbReference>
<accession>A0ABQ0JXK4</accession>
<comment type="pathway">
    <text evidence="5">Amine and polyamine biosynthesis; spermidine biosynthesis; spermidine from putrescine: step 1/1.</text>
</comment>
<gene>
    <name evidence="5" type="primary">speE</name>
    <name evidence="8" type="ORF">BROSI_A2024</name>
</gene>
<evidence type="ECO:0000259" key="7">
    <source>
        <dbReference type="PROSITE" id="PS51006"/>
    </source>
</evidence>
<feature type="transmembrane region" description="Helical" evidence="5">
    <location>
        <begin position="585"/>
        <end position="606"/>
    </location>
</feature>
<dbReference type="EC" id="2.5.1.16" evidence="5"/>
<feature type="transmembrane region" description="Helical" evidence="5">
    <location>
        <begin position="144"/>
        <end position="165"/>
    </location>
</feature>
<evidence type="ECO:0000256" key="3">
    <source>
        <dbReference type="ARBA" id="ARBA00023066"/>
    </source>
</evidence>
<keyword evidence="3 5" id="KW-0745">Spermidine biosynthesis</keyword>
<evidence type="ECO:0000256" key="4">
    <source>
        <dbReference type="ARBA" id="ARBA00023115"/>
    </source>
</evidence>
<dbReference type="HAMAP" id="MF_00198">
    <property type="entry name" value="Spermidine_synth"/>
    <property type="match status" value="1"/>
</dbReference>
<feature type="transmembrane region" description="Helical" evidence="5">
    <location>
        <begin position="171"/>
        <end position="190"/>
    </location>
</feature>
<evidence type="ECO:0000256" key="1">
    <source>
        <dbReference type="ARBA" id="ARBA00007867"/>
    </source>
</evidence>
<dbReference type="Pfam" id="PF01564">
    <property type="entry name" value="Spermine_synth"/>
    <property type="match status" value="1"/>
</dbReference>
<dbReference type="PANTHER" id="PTHR11558">
    <property type="entry name" value="SPERMIDINE/SPERMINE SYNTHASE"/>
    <property type="match status" value="1"/>
</dbReference>
<feature type="transmembrane region" description="Helical" evidence="5">
    <location>
        <begin position="781"/>
        <end position="800"/>
    </location>
</feature>
<dbReference type="InterPro" id="IPR029063">
    <property type="entry name" value="SAM-dependent_MTases_sf"/>
</dbReference>
<feature type="transmembrane region" description="Helical" evidence="5">
    <location>
        <begin position="102"/>
        <end position="124"/>
    </location>
</feature>
<organism evidence="8 9">
    <name type="scientific">Candidatus Brocadia sinica JPN1</name>
    <dbReference type="NCBI Taxonomy" id="1197129"/>
    <lineage>
        <taxon>Bacteria</taxon>
        <taxon>Pseudomonadati</taxon>
        <taxon>Planctomycetota</taxon>
        <taxon>Candidatus Brocadiia</taxon>
        <taxon>Candidatus Brocadiales</taxon>
        <taxon>Candidatus Brocadiaceae</taxon>
        <taxon>Candidatus Brocadia</taxon>
    </lineage>
</organism>
<comment type="similarity">
    <text evidence="1 5">Belongs to the spermidine/spermine synthase family.</text>
</comment>
<proteinExistence type="inferred from homology"/>
<feature type="transmembrane region" description="Helical" evidence="5">
    <location>
        <begin position="545"/>
        <end position="564"/>
    </location>
</feature>
<feature type="transmembrane region" description="Helical" evidence="5">
    <location>
        <begin position="64"/>
        <end position="82"/>
    </location>
</feature>
<comment type="subcellular location">
    <subcellularLocation>
        <location evidence="5">Cell membrane</location>
        <topology evidence="5">Multi-pass membrane protein</topology>
    </subcellularLocation>
</comment>
<dbReference type="Gene3D" id="3.40.50.150">
    <property type="entry name" value="Vaccinia Virus protein VP39"/>
    <property type="match status" value="1"/>
</dbReference>
<evidence type="ECO:0000313" key="9">
    <source>
        <dbReference type="Proteomes" id="UP000032309"/>
    </source>
</evidence>
<feature type="binding site" evidence="5">
    <location>
        <begin position="358"/>
        <end position="359"/>
    </location>
    <ligand>
        <name>S-methyl-5'-thioadenosine</name>
        <dbReference type="ChEBI" id="CHEBI:17509"/>
    </ligand>
</feature>
<feature type="transmembrane region" description="Helical" evidence="5">
    <location>
        <begin position="202"/>
        <end position="221"/>
    </location>
</feature>
<evidence type="ECO:0000256" key="6">
    <source>
        <dbReference type="PROSITE-ProRule" id="PRU00354"/>
    </source>
</evidence>
<comment type="caution">
    <text evidence="5">Lacks the conserved Asp active site.</text>
</comment>
<dbReference type="PANTHER" id="PTHR11558:SF11">
    <property type="entry name" value="SPERMIDINE SYNTHASE"/>
    <property type="match status" value="1"/>
</dbReference>
<reference evidence="9" key="1">
    <citation type="journal article" date="2015" name="Genome Announc.">
        <title>Draft Genome Sequence of an Anaerobic Ammonium-Oxidizing Bacterium, "Candidatus Brocadia sinica".</title>
        <authorList>
            <person name="Oshiki M."/>
            <person name="Shinyako-Hata K."/>
            <person name="Satoh H."/>
            <person name="Okabe S."/>
        </authorList>
    </citation>
    <scope>NUCLEOTIDE SEQUENCE [LARGE SCALE GENOMIC DNA]</scope>
    <source>
        <strain evidence="9">JPN1</strain>
    </source>
</reference>
<protein>
    <recommendedName>
        <fullName evidence="5">Polyamine aminopropyltransferase</fullName>
    </recommendedName>
    <alternativeName>
        <fullName evidence="5">Putrescine aminopropyltransferase</fullName>
        <shortName evidence="5">PAPT</shortName>
    </alternativeName>
    <alternativeName>
        <fullName evidence="5">Spermidine synthase</fullName>
        <shortName evidence="5">SPDS</shortName>
        <shortName evidence="5">SPDSY</shortName>
        <ecNumber evidence="5">2.5.1.16</ecNumber>
    </alternativeName>
</protein>
<feature type="domain" description="PABS" evidence="7">
    <location>
        <begin position="217"/>
        <end position="468"/>
    </location>
</feature>
<feature type="binding site" evidence="5">
    <location>
        <position position="254"/>
    </location>
    <ligand>
        <name>S-methyl-5'-thioadenosine</name>
        <dbReference type="ChEBI" id="CHEBI:17509"/>
    </ligand>
</feature>
<name>A0ABQ0JXK4_9BACT</name>
<keyword evidence="2 5" id="KW-0808">Transferase</keyword>
<dbReference type="EMBL" id="BAFN01000001">
    <property type="protein sequence ID" value="GAN33499.1"/>
    <property type="molecule type" value="Genomic_DNA"/>
</dbReference>
<comment type="subunit">
    <text evidence="5">Homodimer or homotetramer.</text>
</comment>
<feature type="binding site" evidence="5">
    <location>
        <position position="326"/>
    </location>
    <ligand>
        <name>S-methyl-5'-thioadenosine</name>
        <dbReference type="ChEBI" id="CHEBI:17509"/>
    </ligand>
</feature>
<keyword evidence="5" id="KW-1003">Cell membrane</keyword>
<dbReference type="InterPro" id="IPR001045">
    <property type="entry name" value="Spermi_synthase"/>
</dbReference>
<keyword evidence="5" id="KW-0812">Transmembrane</keyword>
<comment type="caution">
    <text evidence="8">The sequence shown here is derived from an EMBL/GenBank/DDBJ whole genome shotgun (WGS) entry which is preliminary data.</text>
</comment>
<dbReference type="PROSITE" id="PS51006">
    <property type="entry name" value="PABS_2"/>
    <property type="match status" value="1"/>
</dbReference>
<feature type="transmembrane region" description="Helical" evidence="5">
    <location>
        <begin position="754"/>
        <end position="775"/>
    </location>
</feature>
<feature type="transmembrane region" description="Helical" evidence="5">
    <location>
        <begin position="618"/>
        <end position="640"/>
    </location>
</feature>
<evidence type="ECO:0000256" key="5">
    <source>
        <dbReference type="HAMAP-Rule" id="MF_00198"/>
    </source>
</evidence>
<dbReference type="Proteomes" id="UP000032309">
    <property type="component" value="Unassembled WGS sequence"/>
</dbReference>
<dbReference type="CDD" id="cd02440">
    <property type="entry name" value="AdoMet_MTases"/>
    <property type="match status" value="1"/>
</dbReference>
<feature type="transmembrane region" description="Helical" evidence="5">
    <location>
        <begin position="29"/>
        <end position="52"/>
    </location>
</feature>
<sequence length="809" mass="89898">MLFLCIAAIGSYATIAQVISIREFLNIFYGNELCLGIVFGAWFLGIATGAIVGAKVEYTLKHAFSVFIITLFIMCLVLPVQIFSVRGVRGFLSVGIGEYISLVPLLLISIGLILPFSFIIGFIFPFSSKVIRGVTGDASVDIGVVYIVESMGSLVGGLVFSFFLASRFHPFKIIALLNVGMFVLLTFLPFRSGVKENKRTARVLGFVPIGLTLFMIIVWFSPIPDKVEVLSTKMRWNTLNPHIELMTSADSKYQHIDIGRQAEQYSVYLNGQYAAAFPNEYEYAQITHLVMTQHPSPKDVLLVGNGLGGIISEMLLYPIETLDYVELDQNLLQIAGKYLSHSDKQALSDKRVTVFHQDGRYYVKNISKKKRYDIILVNTPDPSTAFLNRFYTLEFFQEIQAILKSDGILAASVSSAVTYIGKEVGSYTGSLYRTLHEAFQNILVTPGQTNFYFACNAEGGITPDIATLMERYRKLQIKSEYFNEYLFYTLLQPEQVAFIERQLSQRKDLLVNTDARPVTYFLNLILWDSLTGGRLHGLFHGLKDVGLKSFLIPIVIALAGRIIYTILRQIKLGTNDTKQLKTNCLIALATTGFTGIALEIVLLYAFQNIYGYIYERMGVIVAVFMVGLALGGYIANRIILKIEGSTRHLSAKDNMLISENCQIKGWHGQTRLSVSEFWWINILMIFEGVIGFYALLLPFLIHALSFYSAAAEVGLIFFIGIAGILTGLEFPLVNKIFIQQNKDIAISAGATNGADHIGAFLGAILTGVIFLPLLGVFGTCLILATLNIASLILIAFSVLCRKRSDIQCR</sequence>
<keyword evidence="9" id="KW-1185">Reference proteome</keyword>
<comment type="function">
    <text evidence="5">Catalyzes the irreversible transfer of a propylamine group from the amino donor S-adenosylmethioninamine (decarboxy-AdoMet) to putrescine (1,4-diaminobutane) to yield spermidine.</text>
</comment>
<feature type="transmembrane region" description="Helical" evidence="5">
    <location>
        <begin position="677"/>
        <end position="701"/>
    </location>
</feature>
<feature type="transmembrane region" description="Helical" evidence="5">
    <location>
        <begin position="713"/>
        <end position="733"/>
    </location>
</feature>
<dbReference type="SUPFAM" id="SSF53335">
    <property type="entry name" value="S-adenosyl-L-methionine-dependent methyltransferases"/>
    <property type="match status" value="1"/>
</dbReference>
<evidence type="ECO:0000256" key="2">
    <source>
        <dbReference type="ARBA" id="ARBA00022679"/>
    </source>
</evidence>
<comment type="caution">
    <text evidence="5 6">Lacks conserved residue(s) required for the propagation of feature annotation.</text>
</comment>
<keyword evidence="5" id="KW-1133">Transmembrane helix</keyword>
<keyword evidence="4 5" id="KW-0620">Polyamine biosynthesis</keyword>
<keyword evidence="5" id="KW-0472">Membrane</keyword>
<comment type="catalytic activity">
    <reaction evidence="5">
        <text>S-adenosyl 3-(methylsulfanyl)propylamine + putrescine = S-methyl-5'-thioadenosine + spermidine + H(+)</text>
        <dbReference type="Rhea" id="RHEA:12721"/>
        <dbReference type="ChEBI" id="CHEBI:15378"/>
        <dbReference type="ChEBI" id="CHEBI:17509"/>
        <dbReference type="ChEBI" id="CHEBI:57443"/>
        <dbReference type="ChEBI" id="CHEBI:57834"/>
        <dbReference type="ChEBI" id="CHEBI:326268"/>
        <dbReference type="EC" id="2.5.1.16"/>
    </reaction>
</comment>
<evidence type="ECO:0000313" key="8">
    <source>
        <dbReference type="EMBL" id="GAN33499.1"/>
    </source>
</evidence>